<proteinExistence type="predicted"/>
<dbReference type="AlphaFoldDB" id="H1YZG4"/>
<dbReference type="HOGENOM" id="CLU_793697_0_0_2"/>
<dbReference type="Proteomes" id="UP000005741">
    <property type="component" value="Chromosome"/>
</dbReference>
<name>H1YZG4_9EURY</name>
<dbReference type="OrthoDB" id="130769at2157"/>
<keyword evidence="2" id="KW-1185">Reference proteome</keyword>
<protein>
    <submittedName>
        <fullName evidence="1">Uncharacterized protein</fullName>
    </submittedName>
</protein>
<dbReference type="RefSeq" id="WP_004078255.1">
    <property type="nucleotide sequence ID" value="NZ_CM001436.1"/>
</dbReference>
<dbReference type="InParanoid" id="H1YZG4"/>
<organism evidence="1 2">
    <name type="scientific">Methanoplanus limicola DSM 2279</name>
    <dbReference type="NCBI Taxonomy" id="937775"/>
    <lineage>
        <taxon>Archaea</taxon>
        <taxon>Methanobacteriati</taxon>
        <taxon>Methanobacteriota</taxon>
        <taxon>Stenosarchaea group</taxon>
        <taxon>Methanomicrobia</taxon>
        <taxon>Methanomicrobiales</taxon>
        <taxon>Methanomicrobiaceae</taxon>
        <taxon>Methanoplanus</taxon>
    </lineage>
</organism>
<dbReference type="STRING" id="937775.Metlim_1984"/>
<gene>
    <name evidence="1" type="ORF">Metlim_1984</name>
</gene>
<reference evidence="1 2" key="1">
    <citation type="submission" date="2011-10" db="EMBL/GenBank/DDBJ databases">
        <title>The Improved High-Quality Draft genome of Methanoplanus limicola DSM 2279.</title>
        <authorList>
            <consortium name="US DOE Joint Genome Institute (JGI-PGF)"/>
            <person name="Lucas S."/>
            <person name="Copeland A."/>
            <person name="Lapidus A."/>
            <person name="Glavina del Rio T."/>
            <person name="Dalin E."/>
            <person name="Tice H."/>
            <person name="Bruce D."/>
            <person name="Goodwin L."/>
            <person name="Pitluck S."/>
            <person name="Peters L."/>
            <person name="Mikhailova N."/>
            <person name="Lu M."/>
            <person name="Kyrpides N."/>
            <person name="Mavromatis K."/>
            <person name="Ivanova N."/>
            <person name="Markowitz V."/>
            <person name="Cheng J.-F."/>
            <person name="Hugenholtz P."/>
            <person name="Woyke T."/>
            <person name="Wu D."/>
            <person name="Wirth R."/>
            <person name="Brambilla E.-M."/>
            <person name="Klenk H.-P."/>
            <person name="Eisen J.A."/>
        </authorList>
    </citation>
    <scope>NUCLEOTIDE SEQUENCE [LARGE SCALE GENOMIC DNA]</scope>
    <source>
        <strain evidence="1 2">DSM 2279</strain>
    </source>
</reference>
<sequence length="351" mass="40555">MNFDKYFRVLIKSENCEGKEVPAIILADYIRSIQNITYITGDYIYKNNYRSGGNFPKKVKDSCKLIFKELKLGSIDATITIQQTNSTLFPEEEPVEGKIFDLTKEVIKTINYERNINEKLFDILPDEFRTNRILKEIDSVWPGKNSGYSIEMAYGWDEIIKFSPERKEVIQKAKNIRPMRYSGDLYGRIIDVRVDNRQKFEIDSTIGIVEGNYHTIQESKFKELLGHFVRISGMIEEKGNKVNIIINPEEESVGEIESIPLDKLTSFPDENMNLSYPLDVTVEWDNEESEYILTNDEFSLLGVAGNLKDAMAEIEVGVQFLYDEYLLEDDKKLTNKAIELKKRIAVLFGVE</sequence>
<dbReference type="EMBL" id="CM001436">
    <property type="protein sequence ID" value="EHQ36073.1"/>
    <property type="molecule type" value="Genomic_DNA"/>
</dbReference>
<evidence type="ECO:0000313" key="1">
    <source>
        <dbReference type="EMBL" id="EHQ36073.1"/>
    </source>
</evidence>
<evidence type="ECO:0000313" key="2">
    <source>
        <dbReference type="Proteomes" id="UP000005741"/>
    </source>
</evidence>
<accession>H1YZG4</accession>